<name>A0ABM9NND8_9GAMM</name>
<dbReference type="GO" id="GO:0008743">
    <property type="term" value="F:L-threonine 3-dehydrogenase activity"/>
    <property type="evidence" value="ECO:0007669"/>
    <property type="project" value="UniProtKB-EC"/>
</dbReference>
<evidence type="ECO:0000256" key="3">
    <source>
        <dbReference type="ARBA" id="ARBA00022723"/>
    </source>
</evidence>
<evidence type="ECO:0000256" key="8">
    <source>
        <dbReference type="RuleBase" id="RU361277"/>
    </source>
</evidence>
<evidence type="ECO:0000313" key="12">
    <source>
        <dbReference type="Proteomes" id="UP001497533"/>
    </source>
</evidence>
<keyword evidence="5 11" id="KW-0560">Oxidoreductase</keyword>
<keyword evidence="2" id="KW-0963">Cytoplasm</keyword>
<dbReference type="Proteomes" id="UP001497533">
    <property type="component" value="Chromosome"/>
</dbReference>
<feature type="domain" description="Alcohol dehydrogenase-like N-terminal" evidence="10">
    <location>
        <begin position="24"/>
        <end position="137"/>
    </location>
</feature>
<protein>
    <recommendedName>
        <fullName evidence="7">L-threonine 3-dehydrogenase</fullName>
        <ecNumber evidence="7">1.1.1.103</ecNumber>
    </recommendedName>
</protein>
<dbReference type="Pfam" id="PF08240">
    <property type="entry name" value="ADH_N"/>
    <property type="match status" value="1"/>
</dbReference>
<proteinExistence type="inferred from homology"/>
<evidence type="ECO:0000256" key="7">
    <source>
        <dbReference type="NCBIfam" id="TIGR00692"/>
    </source>
</evidence>
<evidence type="ECO:0000256" key="4">
    <source>
        <dbReference type="ARBA" id="ARBA00022833"/>
    </source>
</evidence>
<organism evidence="11 12">
    <name type="scientific">Candidatus Providencia siddallii</name>
    <dbReference type="NCBI Taxonomy" id="1715285"/>
    <lineage>
        <taxon>Bacteria</taxon>
        <taxon>Pseudomonadati</taxon>
        <taxon>Pseudomonadota</taxon>
        <taxon>Gammaproteobacteria</taxon>
        <taxon>Enterobacterales</taxon>
        <taxon>Morganellaceae</taxon>
        <taxon>Providencia</taxon>
    </lineage>
</organism>
<dbReference type="PANTHER" id="PTHR43401:SF2">
    <property type="entry name" value="L-THREONINE 3-DEHYDROGENASE"/>
    <property type="match status" value="1"/>
</dbReference>
<evidence type="ECO:0000256" key="6">
    <source>
        <dbReference type="ARBA" id="ARBA00023027"/>
    </source>
</evidence>
<dbReference type="RefSeq" id="WP_341765044.1">
    <property type="nucleotide sequence ID" value="NZ_OZ034688.1"/>
</dbReference>
<keyword evidence="6" id="KW-0520">NAD</keyword>
<dbReference type="SUPFAM" id="SSF51735">
    <property type="entry name" value="NAD(P)-binding Rossmann-fold domains"/>
    <property type="match status" value="1"/>
</dbReference>
<keyword evidence="12" id="KW-1185">Reference proteome</keyword>
<dbReference type="PANTHER" id="PTHR43401">
    <property type="entry name" value="L-THREONINE 3-DEHYDROGENASE"/>
    <property type="match status" value="1"/>
</dbReference>
<gene>
    <name evidence="11" type="primary">tdh</name>
    <name evidence="11" type="ORF">PRHACTZTBTEA_046</name>
</gene>
<dbReference type="InterPro" id="IPR002328">
    <property type="entry name" value="ADH_Zn_CS"/>
</dbReference>
<dbReference type="SUPFAM" id="SSF50129">
    <property type="entry name" value="GroES-like"/>
    <property type="match status" value="1"/>
</dbReference>
<accession>A0ABM9NND8</accession>
<comment type="similarity">
    <text evidence="8">Belongs to the zinc-containing alcohol dehydrogenase family.</text>
</comment>
<dbReference type="Pfam" id="PF00107">
    <property type="entry name" value="ADH_zinc_N"/>
    <property type="match status" value="1"/>
</dbReference>
<evidence type="ECO:0000256" key="2">
    <source>
        <dbReference type="ARBA" id="ARBA00022490"/>
    </source>
</evidence>
<dbReference type="InterPro" id="IPR013149">
    <property type="entry name" value="ADH-like_C"/>
</dbReference>
<feature type="domain" description="Alcohol dehydrogenase-like C-terminal" evidence="9">
    <location>
        <begin position="174"/>
        <end position="303"/>
    </location>
</feature>
<sequence length="341" mass="37811">MKAISKLKEKPGLWLIDTPEPELGDSDVMIKIRKTAICGTDIHIYNWDNWAKKTIPVPIIIGHEYMGEIIKIGQYVKNYKIGDRVSSDGHIVCLNCRNCKRGIFHLCRKTINVGINRPGCFAEYLVVPSFNVFKIPDFITDDIAAIFDPFGNAVHTALSFDLSGEDVLISGAGPIGIMSALVCHHVGARHVVITDINDYRLELAKKNGILKTVNVLYKNIFDVMDELGIKEGFGVGLEASGSDKAFQNMIDVISYGGKISLLGISKSPSTVDLNKIISKGVFIKGIYGRELFETWYKMTSLIQSGLNLSKIITHEFIVDDFQKGIDIMKNGLSGKVLLKWD</sequence>
<comment type="cofactor">
    <cofactor evidence="1 8">
        <name>Zn(2+)</name>
        <dbReference type="ChEBI" id="CHEBI:29105"/>
    </cofactor>
</comment>
<evidence type="ECO:0000259" key="10">
    <source>
        <dbReference type="Pfam" id="PF08240"/>
    </source>
</evidence>
<dbReference type="NCBIfam" id="TIGR00692">
    <property type="entry name" value="tdh"/>
    <property type="match status" value="1"/>
</dbReference>
<reference evidence="11" key="1">
    <citation type="submission" date="2024-04" db="EMBL/GenBank/DDBJ databases">
        <authorList>
            <person name="Manzano-Marin A."/>
            <person name="Manzano-Marin A."/>
            <person name="Alejandro Manzano Marin A."/>
        </authorList>
    </citation>
    <scope>NUCLEOTIDE SEQUENCE [LARGE SCALE GENOMIC DNA]</scope>
    <source>
        <strain evidence="11">TABTEA</strain>
    </source>
</reference>
<dbReference type="Gene3D" id="3.40.50.720">
    <property type="entry name" value="NAD(P)-binding Rossmann-like Domain"/>
    <property type="match status" value="1"/>
</dbReference>
<keyword evidence="4 8" id="KW-0862">Zinc</keyword>
<evidence type="ECO:0000256" key="1">
    <source>
        <dbReference type="ARBA" id="ARBA00001947"/>
    </source>
</evidence>
<dbReference type="InterPro" id="IPR004627">
    <property type="entry name" value="L-Threonine_3-DHase"/>
</dbReference>
<dbReference type="InterPro" id="IPR036291">
    <property type="entry name" value="NAD(P)-bd_dom_sf"/>
</dbReference>
<evidence type="ECO:0000259" key="9">
    <source>
        <dbReference type="Pfam" id="PF00107"/>
    </source>
</evidence>
<evidence type="ECO:0000256" key="5">
    <source>
        <dbReference type="ARBA" id="ARBA00023002"/>
    </source>
</evidence>
<evidence type="ECO:0000313" key="11">
    <source>
        <dbReference type="EMBL" id="CAL1328986.1"/>
    </source>
</evidence>
<dbReference type="EC" id="1.1.1.103" evidence="7"/>
<dbReference type="InterPro" id="IPR050129">
    <property type="entry name" value="Zn_alcohol_dh"/>
</dbReference>
<keyword evidence="3 8" id="KW-0479">Metal-binding</keyword>
<dbReference type="InterPro" id="IPR013154">
    <property type="entry name" value="ADH-like_N"/>
</dbReference>
<dbReference type="EMBL" id="OZ034688">
    <property type="protein sequence ID" value="CAL1328986.1"/>
    <property type="molecule type" value="Genomic_DNA"/>
</dbReference>
<dbReference type="NCBIfam" id="NF003808">
    <property type="entry name" value="PRK05396.1"/>
    <property type="match status" value="1"/>
</dbReference>
<dbReference type="InterPro" id="IPR011032">
    <property type="entry name" value="GroES-like_sf"/>
</dbReference>
<dbReference type="PROSITE" id="PS00059">
    <property type="entry name" value="ADH_ZINC"/>
    <property type="match status" value="1"/>
</dbReference>
<dbReference type="Gene3D" id="3.90.180.10">
    <property type="entry name" value="Medium-chain alcohol dehydrogenases, catalytic domain"/>
    <property type="match status" value="1"/>
</dbReference>